<dbReference type="PANTHER" id="PTHR11571">
    <property type="entry name" value="GLUTATHIONE S-TRANSFERASE"/>
    <property type="match status" value="1"/>
</dbReference>
<reference evidence="8 9" key="1">
    <citation type="journal article" date="2024" name="Ann. Entomol. Soc. Am.">
        <title>Genomic analyses of the southern and eastern yellowjacket wasps (Hymenoptera: Vespidae) reveal evolutionary signatures of social life.</title>
        <authorList>
            <person name="Catto M.A."/>
            <person name="Caine P.B."/>
            <person name="Orr S.E."/>
            <person name="Hunt B.G."/>
            <person name="Goodisman M.A.D."/>
        </authorList>
    </citation>
    <scope>NUCLEOTIDE SEQUENCE [LARGE SCALE GENOMIC DNA]</scope>
    <source>
        <strain evidence="8">233</strain>
        <tissue evidence="8">Head and thorax</tissue>
    </source>
</reference>
<dbReference type="SFLD" id="SFLDG01205">
    <property type="entry name" value="AMPS.1"/>
    <property type="match status" value="1"/>
</dbReference>
<dbReference type="AlphaFoldDB" id="A0ABD2A288"/>
<dbReference type="EC" id="2.5.1.18" evidence="2"/>
<dbReference type="Pfam" id="PF14497">
    <property type="entry name" value="GST_C_3"/>
    <property type="match status" value="1"/>
</dbReference>
<evidence type="ECO:0000256" key="5">
    <source>
        <dbReference type="ARBA" id="ARBA00047960"/>
    </source>
</evidence>
<accession>A0ABD2A288</accession>
<dbReference type="FunFam" id="3.40.30.10:FF:000035">
    <property type="entry name" value="hematopoietic prostaglandin D synthase"/>
    <property type="match status" value="1"/>
</dbReference>
<keyword evidence="3" id="KW-0808">Transferase</keyword>
<evidence type="ECO:0000313" key="8">
    <source>
        <dbReference type="EMBL" id="KAL2714739.1"/>
    </source>
</evidence>
<dbReference type="InterPro" id="IPR050213">
    <property type="entry name" value="GST_superfamily"/>
</dbReference>
<evidence type="ECO:0000256" key="1">
    <source>
        <dbReference type="ARBA" id="ARBA00011738"/>
    </source>
</evidence>
<dbReference type="InterPro" id="IPR004045">
    <property type="entry name" value="Glutathione_S-Trfase_N"/>
</dbReference>
<proteinExistence type="inferred from homology"/>
<dbReference type="PROSITE" id="PS50405">
    <property type="entry name" value="GST_CTER"/>
    <property type="match status" value="1"/>
</dbReference>
<dbReference type="InterPro" id="IPR004046">
    <property type="entry name" value="GST_C"/>
</dbReference>
<dbReference type="CDD" id="cd03192">
    <property type="entry name" value="GST_C_Sigma_like"/>
    <property type="match status" value="1"/>
</dbReference>
<feature type="domain" description="GST C-terminal" evidence="7">
    <location>
        <begin position="95"/>
        <end position="216"/>
    </location>
</feature>
<dbReference type="PROSITE" id="PS50404">
    <property type="entry name" value="GST_NTER"/>
    <property type="match status" value="1"/>
</dbReference>
<dbReference type="InterPro" id="IPR040079">
    <property type="entry name" value="Glutathione_S-Trfase"/>
</dbReference>
<dbReference type="PANTHER" id="PTHR11571:SF224">
    <property type="entry name" value="HEMATOPOIETIC PROSTAGLANDIN D SYNTHASE"/>
    <property type="match status" value="1"/>
</dbReference>
<dbReference type="GO" id="GO:0004364">
    <property type="term" value="F:glutathione transferase activity"/>
    <property type="evidence" value="ECO:0007669"/>
    <property type="project" value="UniProtKB-EC"/>
</dbReference>
<evidence type="ECO:0000313" key="9">
    <source>
        <dbReference type="Proteomes" id="UP001607302"/>
    </source>
</evidence>
<dbReference type="Pfam" id="PF02798">
    <property type="entry name" value="GST_N"/>
    <property type="match status" value="1"/>
</dbReference>
<name>A0ABD2A288_VESSQ</name>
<dbReference type="EMBL" id="JAUDFV010000156">
    <property type="protein sequence ID" value="KAL2714739.1"/>
    <property type="molecule type" value="Genomic_DNA"/>
</dbReference>
<dbReference type="InterPro" id="IPR036282">
    <property type="entry name" value="Glutathione-S-Trfase_C_sf"/>
</dbReference>
<comment type="similarity">
    <text evidence="4">Belongs to the GST superfamily. Sigma family.</text>
</comment>
<dbReference type="InterPro" id="IPR036249">
    <property type="entry name" value="Thioredoxin-like_sf"/>
</dbReference>
<evidence type="ECO:0000259" key="7">
    <source>
        <dbReference type="PROSITE" id="PS50405"/>
    </source>
</evidence>
<dbReference type="GO" id="GO:0004602">
    <property type="term" value="F:glutathione peroxidase activity"/>
    <property type="evidence" value="ECO:0007669"/>
    <property type="project" value="UniProtKB-ARBA"/>
</dbReference>
<comment type="catalytic activity">
    <reaction evidence="5">
        <text>RX + glutathione = an S-substituted glutathione + a halide anion + H(+)</text>
        <dbReference type="Rhea" id="RHEA:16437"/>
        <dbReference type="ChEBI" id="CHEBI:15378"/>
        <dbReference type="ChEBI" id="CHEBI:16042"/>
        <dbReference type="ChEBI" id="CHEBI:17792"/>
        <dbReference type="ChEBI" id="CHEBI:57925"/>
        <dbReference type="ChEBI" id="CHEBI:90779"/>
        <dbReference type="EC" id="2.5.1.18"/>
    </reaction>
</comment>
<evidence type="ECO:0000256" key="2">
    <source>
        <dbReference type="ARBA" id="ARBA00012452"/>
    </source>
</evidence>
<protein>
    <recommendedName>
        <fullName evidence="2">glutathione transferase</fullName>
        <ecNumber evidence="2">2.5.1.18</ecNumber>
    </recommendedName>
</protein>
<evidence type="ECO:0000256" key="4">
    <source>
        <dbReference type="ARBA" id="ARBA00038317"/>
    </source>
</evidence>
<evidence type="ECO:0000259" key="6">
    <source>
        <dbReference type="PROSITE" id="PS50404"/>
    </source>
</evidence>
<comment type="subunit">
    <text evidence="1">Homodimer.</text>
</comment>
<dbReference type="FunFam" id="1.20.1050.10:FF:000030">
    <property type="entry name" value="Glutathione S-transferase S1"/>
    <property type="match status" value="1"/>
</dbReference>
<feature type="domain" description="GST N-terminal" evidence="6">
    <location>
        <begin position="16"/>
        <end position="93"/>
    </location>
</feature>
<dbReference type="Proteomes" id="UP001607302">
    <property type="component" value="Unassembled WGS sequence"/>
</dbReference>
<organism evidence="8 9">
    <name type="scientific">Vespula squamosa</name>
    <name type="common">Southern yellow jacket</name>
    <name type="synonym">Wasp</name>
    <dbReference type="NCBI Taxonomy" id="30214"/>
    <lineage>
        <taxon>Eukaryota</taxon>
        <taxon>Metazoa</taxon>
        <taxon>Ecdysozoa</taxon>
        <taxon>Arthropoda</taxon>
        <taxon>Hexapoda</taxon>
        <taxon>Insecta</taxon>
        <taxon>Pterygota</taxon>
        <taxon>Neoptera</taxon>
        <taxon>Endopterygota</taxon>
        <taxon>Hymenoptera</taxon>
        <taxon>Apocrita</taxon>
        <taxon>Aculeata</taxon>
        <taxon>Vespoidea</taxon>
        <taxon>Vespidae</taxon>
        <taxon>Vespinae</taxon>
        <taxon>Vespula</taxon>
    </lineage>
</organism>
<comment type="caution">
    <text evidence="8">The sequence shown here is derived from an EMBL/GenBank/DDBJ whole genome shotgun (WGS) entry which is preliminary data.</text>
</comment>
<evidence type="ECO:0000256" key="3">
    <source>
        <dbReference type="ARBA" id="ARBA00022679"/>
    </source>
</evidence>
<dbReference type="SUPFAM" id="SSF52833">
    <property type="entry name" value="Thioredoxin-like"/>
    <property type="match status" value="1"/>
</dbReference>
<keyword evidence="9" id="KW-1185">Reference proteome</keyword>
<dbReference type="Gene3D" id="1.20.1050.10">
    <property type="match status" value="1"/>
</dbReference>
<dbReference type="SFLD" id="SFLDS00019">
    <property type="entry name" value="Glutathione_Transferase_(cytos"/>
    <property type="match status" value="1"/>
</dbReference>
<gene>
    <name evidence="8" type="ORF">V1478_015924</name>
</gene>
<dbReference type="SUPFAM" id="SSF47616">
    <property type="entry name" value="GST C-terminal domain-like"/>
    <property type="match status" value="1"/>
</dbReference>
<dbReference type="InterPro" id="IPR010987">
    <property type="entry name" value="Glutathione-S-Trfase_C-like"/>
</dbReference>
<dbReference type="Gene3D" id="3.40.30.10">
    <property type="entry name" value="Glutaredoxin"/>
    <property type="match status" value="1"/>
</dbReference>
<dbReference type="CDD" id="cd03039">
    <property type="entry name" value="GST_N_Sigma_like"/>
    <property type="match status" value="1"/>
</dbReference>
<sequence length="216" mass="24534">MADPIKASQSRSRKMPSYKLTYFPVKALAEPIRFIFSYAGVEFEDVRFNREDWPKIKPTTPFGQVPMLEIDGKKINQSTAIARYLAKQHGLAGKNDWEALEIDAIVDTIHDLRAKIAAHHYEQNAEAKAAKLKVADEVVPFILERLDNQVKNNGGYFVGGALSWADFTFVALLDYLNHMSNSNIIEKYDNLKALQEKVVNIPAIKKWIEKHPETGF</sequence>
<dbReference type="SFLD" id="SFLDG00363">
    <property type="entry name" value="AMPS_(cytGST):_Alpha-__Mu-__Pi"/>
    <property type="match status" value="1"/>
</dbReference>